<name>A0ABN9QV90_9DINO</name>
<keyword evidence="3" id="KW-1185">Reference proteome</keyword>
<dbReference type="EMBL" id="CAUYUJ010004451">
    <property type="protein sequence ID" value="CAK0809649.1"/>
    <property type="molecule type" value="Genomic_DNA"/>
</dbReference>
<organism evidence="2 3">
    <name type="scientific">Prorocentrum cordatum</name>
    <dbReference type="NCBI Taxonomy" id="2364126"/>
    <lineage>
        <taxon>Eukaryota</taxon>
        <taxon>Sar</taxon>
        <taxon>Alveolata</taxon>
        <taxon>Dinophyceae</taxon>
        <taxon>Prorocentrales</taxon>
        <taxon>Prorocentraceae</taxon>
        <taxon>Prorocentrum</taxon>
    </lineage>
</organism>
<accession>A0ABN9QV90</accession>
<feature type="compositionally biased region" description="Low complexity" evidence="1">
    <location>
        <begin position="43"/>
        <end position="57"/>
    </location>
</feature>
<sequence>VIVALPQVEFVLEVNKETRGLSFALMDDPQPNLAFFFSSEGVEQSKSSGSSSSAPALPRRPPPCPHPGTHAGYGGFLTTDNLRDELRRIAQVVDDPKRPVWVDLESGLRSQVPGKHDEFDLGKVWACIRIIFDLGLPRPRPSYATR</sequence>
<protein>
    <submittedName>
        <fullName evidence="2">Uncharacterized protein</fullName>
    </submittedName>
</protein>
<feature type="region of interest" description="Disordered" evidence="1">
    <location>
        <begin position="43"/>
        <end position="74"/>
    </location>
</feature>
<feature type="non-terminal residue" evidence="2">
    <location>
        <position position="1"/>
    </location>
</feature>
<comment type="caution">
    <text evidence="2">The sequence shown here is derived from an EMBL/GenBank/DDBJ whole genome shotgun (WGS) entry which is preliminary data.</text>
</comment>
<reference evidence="2" key="1">
    <citation type="submission" date="2023-10" db="EMBL/GenBank/DDBJ databases">
        <authorList>
            <person name="Chen Y."/>
            <person name="Shah S."/>
            <person name="Dougan E. K."/>
            <person name="Thang M."/>
            <person name="Chan C."/>
        </authorList>
    </citation>
    <scope>NUCLEOTIDE SEQUENCE [LARGE SCALE GENOMIC DNA]</scope>
</reference>
<dbReference type="Proteomes" id="UP001189429">
    <property type="component" value="Unassembled WGS sequence"/>
</dbReference>
<evidence type="ECO:0000256" key="1">
    <source>
        <dbReference type="SAM" id="MobiDB-lite"/>
    </source>
</evidence>
<proteinExistence type="predicted"/>
<gene>
    <name evidence="2" type="ORF">PCOR1329_LOCUS14857</name>
</gene>
<evidence type="ECO:0000313" key="3">
    <source>
        <dbReference type="Proteomes" id="UP001189429"/>
    </source>
</evidence>
<evidence type="ECO:0000313" key="2">
    <source>
        <dbReference type="EMBL" id="CAK0809649.1"/>
    </source>
</evidence>